<feature type="chain" id="PRO_5002180470" description="Cellobiose dehydrogenase cytochrome domain-containing protein" evidence="1">
    <location>
        <begin position="18"/>
        <end position="229"/>
    </location>
</feature>
<proteinExistence type="predicted"/>
<accession>A0A0C3PJD9</accession>
<sequence length="229" mass="23978">MLRKISILLSAISFATARPSFAGKPRDVSCGAAAGGCFSKAVEPMNGLSIALAIPSEPKGAGVLGNDFLMNMTVALPYGFSALQGDTMEDTSQKQFNIAIFMGGAATGDIAGASAYFWFALAQYNQVEPGQNIAVSAPGVAIDGSQLTSWDANTASVVIRCRNCTLTGVKKDGRVHLQAILSQAQPSVSLSEGEGTLPLDGQVVVPFTLDLSDIQRDDYDDLVTQLLIK</sequence>
<reference evidence="2 3" key="1">
    <citation type="journal article" date="2014" name="PLoS Genet.">
        <title>Analysis of the Phlebiopsis gigantea genome, transcriptome and secretome provides insight into its pioneer colonization strategies of wood.</title>
        <authorList>
            <person name="Hori C."/>
            <person name="Ishida T."/>
            <person name="Igarashi K."/>
            <person name="Samejima M."/>
            <person name="Suzuki H."/>
            <person name="Master E."/>
            <person name="Ferreira P."/>
            <person name="Ruiz-Duenas F.J."/>
            <person name="Held B."/>
            <person name="Canessa P."/>
            <person name="Larrondo L.F."/>
            <person name="Schmoll M."/>
            <person name="Druzhinina I.S."/>
            <person name="Kubicek C.P."/>
            <person name="Gaskell J.A."/>
            <person name="Kersten P."/>
            <person name="St John F."/>
            <person name="Glasner J."/>
            <person name="Sabat G."/>
            <person name="Splinter BonDurant S."/>
            <person name="Syed K."/>
            <person name="Yadav J."/>
            <person name="Mgbeahuruike A.C."/>
            <person name="Kovalchuk A."/>
            <person name="Asiegbu F.O."/>
            <person name="Lackner G."/>
            <person name="Hoffmeister D."/>
            <person name="Rencoret J."/>
            <person name="Gutierrez A."/>
            <person name="Sun H."/>
            <person name="Lindquist E."/>
            <person name="Barry K."/>
            <person name="Riley R."/>
            <person name="Grigoriev I.V."/>
            <person name="Henrissat B."/>
            <person name="Kues U."/>
            <person name="Berka R.M."/>
            <person name="Martinez A.T."/>
            <person name="Covert S.F."/>
            <person name="Blanchette R.A."/>
            <person name="Cullen D."/>
        </authorList>
    </citation>
    <scope>NUCLEOTIDE SEQUENCE [LARGE SCALE GENOMIC DNA]</scope>
    <source>
        <strain evidence="2 3">11061_1 CR5-6</strain>
    </source>
</reference>
<keyword evidence="1" id="KW-0732">Signal</keyword>
<dbReference type="HOGENOM" id="CLU_1124811_0_0_1"/>
<feature type="signal peptide" evidence="1">
    <location>
        <begin position="1"/>
        <end position="17"/>
    </location>
</feature>
<evidence type="ECO:0000256" key="1">
    <source>
        <dbReference type="SAM" id="SignalP"/>
    </source>
</evidence>
<gene>
    <name evidence="2" type="ORF">PHLGIDRAFT_466411</name>
</gene>
<keyword evidence="3" id="KW-1185">Reference proteome</keyword>
<evidence type="ECO:0000313" key="2">
    <source>
        <dbReference type="EMBL" id="KIP06253.1"/>
    </source>
</evidence>
<protein>
    <recommendedName>
        <fullName evidence="4">Cellobiose dehydrogenase cytochrome domain-containing protein</fullName>
    </recommendedName>
</protein>
<dbReference type="AlphaFoldDB" id="A0A0C3PJD9"/>
<organism evidence="2 3">
    <name type="scientific">Phlebiopsis gigantea (strain 11061_1 CR5-6)</name>
    <name type="common">White-rot fungus</name>
    <name type="synonym">Peniophora gigantea</name>
    <dbReference type="NCBI Taxonomy" id="745531"/>
    <lineage>
        <taxon>Eukaryota</taxon>
        <taxon>Fungi</taxon>
        <taxon>Dikarya</taxon>
        <taxon>Basidiomycota</taxon>
        <taxon>Agaricomycotina</taxon>
        <taxon>Agaricomycetes</taxon>
        <taxon>Polyporales</taxon>
        <taxon>Phanerochaetaceae</taxon>
        <taxon>Phlebiopsis</taxon>
    </lineage>
</organism>
<dbReference type="OrthoDB" id="3018432at2759"/>
<dbReference type="Proteomes" id="UP000053257">
    <property type="component" value="Unassembled WGS sequence"/>
</dbReference>
<dbReference type="EMBL" id="KN840522">
    <property type="protein sequence ID" value="KIP06253.1"/>
    <property type="molecule type" value="Genomic_DNA"/>
</dbReference>
<evidence type="ECO:0000313" key="3">
    <source>
        <dbReference type="Proteomes" id="UP000053257"/>
    </source>
</evidence>
<evidence type="ECO:0008006" key="4">
    <source>
        <dbReference type="Google" id="ProtNLM"/>
    </source>
</evidence>
<name>A0A0C3PJD9_PHLG1</name>